<accession>A0A377I544</accession>
<evidence type="ECO:0000313" key="5">
    <source>
        <dbReference type="EMBL" id="RZN61353.1"/>
    </source>
</evidence>
<dbReference type="Proteomes" id="UP000254465">
    <property type="component" value="Unassembled WGS sequence"/>
</dbReference>
<gene>
    <name evidence="5" type="ORF">EIG79_01045</name>
    <name evidence="6" type="ORF">NCTC11296_00171</name>
</gene>
<reference evidence="5 8" key="2">
    <citation type="submission" date="2018-11" db="EMBL/GenBank/DDBJ databases">
        <title>Sequencing Av. paragallinarum serogroups.</title>
        <authorList>
            <person name="Hellmuth J.E."/>
            <person name="Boucher C.E."/>
            <person name="Cason E.D."/>
        </authorList>
    </citation>
    <scope>NUCLEOTIDE SEQUENCE [LARGE SCALE GENOMIC DNA]</scope>
    <source>
        <strain evidence="5 8">SA-3</strain>
    </source>
</reference>
<evidence type="ECO:0000259" key="3">
    <source>
        <dbReference type="Pfam" id="PF26078"/>
    </source>
</evidence>
<evidence type="ECO:0000256" key="1">
    <source>
        <dbReference type="ARBA" id="ARBA00038087"/>
    </source>
</evidence>
<dbReference type="EMBL" id="RQXS01000002">
    <property type="protein sequence ID" value="RZN61353.1"/>
    <property type="molecule type" value="Genomic_DNA"/>
</dbReference>
<dbReference type="Pfam" id="PF26078">
    <property type="entry name" value="Baseplate_J_M"/>
    <property type="match status" value="1"/>
</dbReference>
<evidence type="ECO:0000259" key="4">
    <source>
        <dbReference type="Pfam" id="PF26079"/>
    </source>
</evidence>
<protein>
    <submittedName>
        <fullName evidence="5">Baseplate J/gp47 family protein</fullName>
    </submittedName>
    <submittedName>
        <fullName evidence="6">Mu phage tail protein gp47</fullName>
    </submittedName>
</protein>
<evidence type="ECO:0000259" key="2">
    <source>
        <dbReference type="Pfam" id="PF04865"/>
    </source>
</evidence>
<evidence type="ECO:0000313" key="6">
    <source>
        <dbReference type="EMBL" id="STO70291.1"/>
    </source>
</evidence>
<dbReference type="EMBL" id="UGHK01000001">
    <property type="protein sequence ID" value="STO70291.1"/>
    <property type="molecule type" value="Genomic_DNA"/>
</dbReference>
<dbReference type="PANTHER" id="PTHR37829">
    <property type="entry name" value="PHAGE-LIKE ELEMENT PBSX PROTEIN XKDT"/>
    <property type="match status" value="1"/>
</dbReference>
<dbReference type="InterPro" id="IPR058530">
    <property type="entry name" value="Baseplate_J-like_C"/>
</dbReference>
<comment type="similarity">
    <text evidence="1">Belongs to the Mu gp47/PBSX XkdT family.</text>
</comment>
<dbReference type="Proteomes" id="UP000294229">
    <property type="component" value="Unassembled WGS sequence"/>
</dbReference>
<dbReference type="InterPro" id="IPR058531">
    <property type="entry name" value="Baseplate_J_M"/>
</dbReference>
<evidence type="ECO:0000313" key="8">
    <source>
        <dbReference type="Proteomes" id="UP000294229"/>
    </source>
</evidence>
<dbReference type="AlphaFoldDB" id="A0A377I544"/>
<dbReference type="PANTHER" id="PTHR37829:SF3">
    <property type="entry name" value="PROTEIN JAYE-RELATED"/>
    <property type="match status" value="1"/>
</dbReference>
<dbReference type="Pfam" id="PF26079">
    <property type="entry name" value="Baseplate_J_C"/>
    <property type="match status" value="1"/>
</dbReference>
<dbReference type="Pfam" id="PF04865">
    <property type="entry name" value="Baseplate_J"/>
    <property type="match status" value="1"/>
</dbReference>
<feature type="domain" description="Baseplate J-like C-terminal" evidence="4">
    <location>
        <begin position="279"/>
        <end position="354"/>
    </location>
</feature>
<dbReference type="InterPro" id="IPR052399">
    <property type="entry name" value="Phage_Baseplate_Assmbl_Protein"/>
</dbReference>
<sequence>MPYQSPTLSQLIQQGEQQFLSRFPDLKRHSVISVLNRVNAALSAGEHKHLDWLAKQIIPTTADEDYLLDYCMYKGVFRKPAIAATGIIRIEAVDAAEIPKGTTWRDSRTELSFIATATQQIDAGTAEIAVQCEAVGNQGNVAVNTQVSLTNAILNVKPKATIIQMSGGADLESLSSLLSRLIQRVQYPPAGGASHDYVRWALEVSGITRAWCFPRYYGGGTVGVAIVLDEQADILPTSQDCERVKNYISGHKNSVTGLWEGMPANVELFVFAPKVRRLDLTIRLMPNTDAVQSAVKSALVSLFRGLPPGGLLYLSHLRACISNVVTEIDNSLLSVQSDIQLAPDEILVLGEIQWQA</sequence>
<dbReference type="InterPro" id="IPR006949">
    <property type="entry name" value="Barrel_Baseplate_J-like"/>
</dbReference>
<reference evidence="6 7" key="1">
    <citation type="submission" date="2018-06" db="EMBL/GenBank/DDBJ databases">
        <authorList>
            <consortium name="Pathogen Informatics"/>
            <person name="Doyle S."/>
        </authorList>
    </citation>
    <scope>NUCLEOTIDE SEQUENCE [LARGE SCALE GENOMIC DNA]</scope>
    <source>
        <strain evidence="6 7">NCTC11296</strain>
    </source>
</reference>
<organism evidence="6 7">
    <name type="scientific">Avibacterium paragallinarum</name>
    <name type="common">Haemophilus gallinarum</name>
    <dbReference type="NCBI Taxonomy" id="728"/>
    <lineage>
        <taxon>Bacteria</taxon>
        <taxon>Pseudomonadati</taxon>
        <taxon>Pseudomonadota</taxon>
        <taxon>Gammaproteobacteria</taxon>
        <taxon>Pasteurellales</taxon>
        <taxon>Pasteurellaceae</taxon>
        <taxon>Avibacterium</taxon>
    </lineage>
</organism>
<feature type="domain" description="Baseplate J-like central" evidence="3">
    <location>
        <begin position="189"/>
        <end position="263"/>
    </location>
</feature>
<dbReference type="RefSeq" id="WP_021724121.1">
    <property type="nucleotide sequence ID" value="NZ_CP104914.1"/>
</dbReference>
<feature type="domain" description="Baseplate protein J-like barrel" evidence="2">
    <location>
        <begin position="88"/>
        <end position="158"/>
    </location>
</feature>
<proteinExistence type="inferred from homology"/>
<name>A0A377I544_AVIPA</name>
<evidence type="ECO:0000313" key="7">
    <source>
        <dbReference type="Proteomes" id="UP000254465"/>
    </source>
</evidence>